<feature type="domain" description="Disease resistance N-terminal" evidence="9">
    <location>
        <begin position="11"/>
        <end position="95"/>
    </location>
</feature>
<feature type="domain" description="R13L1/DRL21-like LRR repeat region" evidence="11">
    <location>
        <begin position="811"/>
        <end position="926"/>
    </location>
</feature>
<keyword evidence="6" id="KW-0067">ATP-binding</keyword>
<dbReference type="InterPro" id="IPR027417">
    <property type="entry name" value="P-loop_NTPase"/>
</dbReference>
<dbReference type="PANTHER" id="PTHR36766">
    <property type="entry name" value="PLANT BROAD-SPECTRUM MILDEW RESISTANCE PROTEIN RPW8"/>
    <property type="match status" value="1"/>
</dbReference>
<proteinExistence type="inferred from homology"/>
<keyword evidence="4" id="KW-0547">Nucleotide-binding</keyword>
<dbReference type="InterPro" id="IPR032675">
    <property type="entry name" value="LRR_dom_sf"/>
</dbReference>
<name>A0A0D9XZB9_9ORYZ</name>
<dbReference type="GO" id="GO:0051707">
    <property type="term" value="P:response to other organism"/>
    <property type="evidence" value="ECO:0007669"/>
    <property type="project" value="UniProtKB-ARBA"/>
</dbReference>
<evidence type="ECO:0000259" key="8">
    <source>
        <dbReference type="Pfam" id="PF00931"/>
    </source>
</evidence>
<keyword evidence="2" id="KW-0433">Leucine-rich repeat</keyword>
<dbReference type="InterPro" id="IPR041118">
    <property type="entry name" value="Rx_N"/>
</dbReference>
<reference evidence="13" key="2">
    <citation type="submission" date="2013-12" db="EMBL/GenBank/DDBJ databases">
        <authorList>
            <person name="Yu Y."/>
            <person name="Lee S."/>
            <person name="de Baynast K."/>
            <person name="Wissotski M."/>
            <person name="Liu L."/>
            <person name="Talag J."/>
            <person name="Goicoechea J."/>
            <person name="Angelova A."/>
            <person name="Jetty R."/>
            <person name="Kudrna D."/>
            <person name="Golser W."/>
            <person name="Rivera L."/>
            <person name="Zhang J."/>
            <person name="Wing R."/>
        </authorList>
    </citation>
    <scope>NUCLEOTIDE SEQUENCE</scope>
</reference>
<evidence type="ECO:0000256" key="2">
    <source>
        <dbReference type="ARBA" id="ARBA00022614"/>
    </source>
</evidence>
<dbReference type="SUPFAM" id="SSF52540">
    <property type="entry name" value="P-loop containing nucleoside triphosphate hydrolases"/>
    <property type="match status" value="1"/>
</dbReference>
<protein>
    <recommendedName>
        <fullName evidence="14">AAA+ ATPase domain-containing protein</fullName>
    </recommendedName>
</protein>
<organism evidence="12 13">
    <name type="scientific">Leersia perrieri</name>
    <dbReference type="NCBI Taxonomy" id="77586"/>
    <lineage>
        <taxon>Eukaryota</taxon>
        <taxon>Viridiplantae</taxon>
        <taxon>Streptophyta</taxon>
        <taxon>Embryophyta</taxon>
        <taxon>Tracheophyta</taxon>
        <taxon>Spermatophyta</taxon>
        <taxon>Magnoliopsida</taxon>
        <taxon>Liliopsida</taxon>
        <taxon>Poales</taxon>
        <taxon>Poaceae</taxon>
        <taxon>BOP clade</taxon>
        <taxon>Oryzoideae</taxon>
        <taxon>Oryzeae</taxon>
        <taxon>Oryzinae</taxon>
        <taxon>Leersia</taxon>
    </lineage>
</organism>
<dbReference type="GO" id="GO:0006952">
    <property type="term" value="P:defense response"/>
    <property type="evidence" value="ECO:0007669"/>
    <property type="project" value="UniProtKB-KW"/>
</dbReference>
<evidence type="ECO:0000259" key="11">
    <source>
        <dbReference type="Pfam" id="PF25019"/>
    </source>
</evidence>
<dbReference type="Pfam" id="PF23559">
    <property type="entry name" value="WHD_DRP"/>
    <property type="match status" value="1"/>
</dbReference>
<feature type="region of interest" description="Disordered" evidence="7">
    <location>
        <begin position="1176"/>
        <end position="1196"/>
    </location>
</feature>
<evidence type="ECO:0000259" key="9">
    <source>
        <dbReference type="Pfam" id="PF18052"/>
    </source>
</evidence>
<dbReference type="GO" id="GO:0005524">
    <property type="term" value="F:ATP binding"/>
    <property type="evidence" value="ECO:0007669"/>
    <property type="project" value="UniProtKB-KW"/>
</dbReference>
<reference evidence="12 13" key="1">
    <citation type="submission" date="2012-08" db="EMBL/GenBank/DDBJ databases">
        <title>Oryza genome evolution.</title>
        <authorList>
            <person name="Wing R.A."/>
        </authorList>
    </citation>
    <scope>NUCLEOTIDE SEQUENCE</scope>
</reference>
<dbReference type="Pfam" id="PF00931">
    <property type="entry name" value="NB-ARC"/>
    <property type="match status" value="1"/>
</dbReference>
<dbReference type="InterPro" id="IPR042197">
    <property type="entry name" value="Apaf_helical"/>
</dbReference>
<dbReference type="InterPro" id="IPR058922">
    <property type="entry name" value="WHD_DRP"/>
</dbReference>
<dbReference type="HOGENOM" id="CLU_000837_8_4_1"/>
<dbReference type="Proteomes" id="UP000032180">
    <property type="component" value="Chromosome 12"/>
</dbReference>
<evidence type="ECO:0000259" key="10">
    <source>
        <dbReference type="Pfam" id="PF23559"/>
    </source>
</evidence>
<dbReference type="Gene3D" id="3.40.50.300">
    <property type="entry name" value="P-loop containing nucleotide triphosphate hydrolases"/>
    <property type="match status" value="1"/>
</dbReference>
<evidence type="ECO:0000256" key="5">
    <source>
        <dbReference type="ARBA" id="ARBA00022821"/>
    </source>
</evidence>
<dbReference type="SUPFAM" id="SSF52058">
    <property type="entry name" value="L domain-like"/>
    <property type="match status" value="2"/>
</dbReference>
<dbReference type="STRING" id="77586.A0A0D9XZB9"/>
<keyword evidence="5" id="KW-0611">Plant defense</keyword>
<dbReference type="eggNOG" id="KOG4658">
    <property type="taxonomic scope" value="Eukaryota"/>
</dbReference>
<evidence type="ECO:0000313" key="12">
    <source>
        <dbReference type="EnsemblPlants" id="LPERR12G10040.1"/>
    </source>
</evidence>
<reference evidence="12" key="3">
    <citation type="submission" date="2015-04" db="UniProtKB">
        <authorList>
            <consortium name="EnsemblPlants"/>
        </authorList>
    </citation>
    <scope>IDENTIFICATION</scope>
</reference>
<accession>A0A0D9XZB9</accession>
<dbReference type="Gene3D" id="1.10.10.10">
    <property type="entry name" value="Winged helix-like DNA-binding domain superfamily/Winged helix DNA-binding domain"/>
    <property type="match status" value="1"/>
</dbReference>
<keyword evidence="3" id="KW-0677">Repeat</keyword>
<dbReference type="GO" id="GO:0043531">
    <property type="term" value="F:ADP binding"/>
    <property type="evidence" value="ECO:0007669"/>
    <property type="project" value="InterPro"/>
</dbReference>
<dbReference type="Gramene" id="LPERR12G10040.1">
    <property type="protein sequence ID" value="LPERR12G10040.1"/>
    <property type="gene ID" value="LPERR12G10040"/>
</dbReference>
<dbReference type="Gene3D" id="1.10.8.430">
    <property type="entry name" value="Helical domain of apoptotic protease-activating factors"/>
    <property type="match status" value="1"/>
</dbReference>
<evidence type="ECO:0000256" key="3">
    <source>
        <dbReference type="ARBA" id="ARBA00022737"/>
    </source>
</evidence>
<dbReference type="Pfam" id="PF18052">
    <property type="entry name" value="Rx_N"/>
    <property type="match status" value="1"/>
</dbReference>
<keyword evidence="13" id="KW-1185">Reference proteome</keyword>
<dbReference type="InterPro" id="IPR002182">
    <property type="entry name" value="NB-ARC"/>
</dbReference>
<evidence type="ECO:0000256" key="7">
    <source>
        <dbReference type="SAM" id="MobiDB-lite"/>
    </source>
</evidence>
<evidence type="ECO:0008006" key="14">
    <source>
        <dbReference type="Google" id="ProtNLM"/>
    </source>
</evidence>
<dbReference type="InterPro" id="IPR056789">
    <property type="entry name" value="LRR_R13L1-DRL21"/>
</dbReference>
<feature type="domain" description="NB-ARC" evidence="8">
    <location>
        <begin position="288"/>
        <end position="452"/>
    </location>
</feature>
<dbReference type="PRINTS" id="PR00364">
    <property type="entry name" value="DISEASERSIST"/>
</dbReference>
<dbReference type="Pfam" id="PF25019">
    <property type="entry name" value="LRR_R13L1-DRL21"/>
    <property type="match status" value="1"/>
</dbReference>
<dbReference type="Gene3D" id="3.80.10.10">
    <property type="entry name" value="Ribonuclease Inhibitor"/>
    <property type="match status" value="4"/>
</dbReference>
<sequence>MEVAVSAARLVVSTALAPITDGLLEPWLASSKLGTNVRELKLELLYAQGMLTSAQDRRDVNDISNLALEQLLLELRHLAYAADDLLDELDYFRIQDELDGTYETIDDDEEEPGSLVRGLVLHARHTARVVAGKLTCSCGTSSRSDHGDQQEVDAKQGRCISATSAVVGKCLPCCSLPSVEHDPGAGTTVSERCFICGAWSSKPQRKIDVVHAPKLKFRRVEMSNKIAHVVEQLKPVCAKVATFLGLESTGHNNNAKTKGVDWERRTKTNPEIIEPELYGRQRQKGQLVDEIIHGKYDDNDLTVLPIVGPGGIGKTTFTQHIYDKVRSHFQVPVWQCIGQNFNADKLAQEILNQIPKSKDEKDRQSVQEKIKKRIQSKMVLLVLDDMWTYHEDAWKTLLAPFRKGGTKGNMVIVTTRIPKVAEMVKLMSCPIKLEHLQDEDSMQLFQACVGIKTWKDDQSKLFEEVGRDIVKRLKGSPLAIKTVGRLLRNQPSLNRWRTILKSKEWELQTNDDDIMPALRLSYNYLPYHLQQCFSCCALFPEDYRFGRQELIHLWIGLGLLGAGNPNKRIEDTGLSYLDELVDNGFFERDRQNYDSPNYAIHDLLHDLATAVSSYEYLRLNSSDVRFIQIPTSIRHMSVIVDNTHVKNRKAFENHKNDLSTLSKKLKARNLRTFMLFGEYHGSFYKIFADILRHIKSLRVVSLSGASYNVKDLFHNFSELVHLRYLRIKDSRFHVASLPSNITRFYHLLVLDLQDHHGQLGFLRDMRNLLKLRHFLVNDDNMHSSIFEVGKLQSLQELRRFEVKRETEGFELAQIGQLIELQGSLGIYNLEKVEAIKEADEGKLAHINNLDGLILNWDNGQCIKNSTREGKILESLKPHDNLRKLEIVGHGGATCPNWLSTNLSIKNLESLHLKGVNWNILPLLEKLCMPKGEELQGSVQGQGFHCLKTLKLARIPTLEKWFGNGNCNLVPCLQNLSISDFPNLVELPFSDSSSYQSEQSMISFPKLETIDILDCPKLLSFPPIPWTRSLCQVHIKGVSSGFDELYYGKDEQLESRLIIKRKDDWDGVFWDLLEFSNLTELQNLEIENFPHVSLNHLKMLTCLKSLKIKGSSNILLPVGGENNAQYKLPVEDLTISSCGANGRELIQLLSHFPKLSKLKIKGCQNIAQHGVTVQQTTRSNKAAGTLTGRPQQQATGAEEEEIVEAAAGGDEEWLLLHGSDSLDSGGTAASVGFQGLLSLQSLDIEDCPNLIRSSCPPFPTSLRSLHLCGVEGMETLPPSLPNLTELRIDRCGNLRGGEVLWALLAKCQPTFVLVTETPNFFLGLEHYSKTPNLHVDVQEDIDHSSILQLDLRTDDFAGFLAAPICRLLSSSLANLWLLGNHEVECFTREQEEALHMLTSIQHLLILHWDKLQSLPHGLDRLPGLRTIQIVFCPAIRSLDGLPDSLQELEIVKCTAISSLDGLPDSLQVLGIYGCPAIHSLPKDGLPTSLREIKVQYCGSDELKMQCGKLLGTIPIVWTTG</sequence>
<dbReference type="PANTHER" id="PTHR36766:SF70">
    <property type="entry name" value="DISEASE RESISTANCE PROTEIN RGA4"/>
    <property type="match status" value="1"/>
</dbReference>
<comment type="similarity">
    <text evidence="1">Belongs to the disease resistance NB-LRR family.</text>
</comment>
<evidence type="ECO:0000256" key="6">
    <source>
        <dbReference type="ARBA" id="ARBA00022840"/>
    </source>
</evidence>
<dbReference type="EnsemblPlants" id="LPERR12G10040.1">
    <property type="protein sequence ID" value="LPERR12G10040.1"/>
    <property type="gene ID" value="LPERR12G10040"/>
</dbReference>
<dbReference type="InterPro" id="IPR036388">
    <property type="entry name" value="WH-like_DNA-bd_sf"/>
</dbReference>
<evidence type="ECO:0000256" key="1">
    <source>
        <dbReference type="ARBA" id="ARBA00008894"/>
    </source>
</evidence>
<evidence type="ECO:0000313" key="13">
    <source>
        <dbReference type="Proteomes" id="UP000032180"/>
    </source>
</evidence>
<feature type="compositionally biased region" description="Polar residues" evidence="7">
    <location>
        <begin position="1176"/>
        <end position="1192"/>
    </location>
</feature>
<evidence type="ECO:0000256" key="4">
    <source>
        <dbReference type="ARBA" id="ARBA00022741"/>
    </source>
</evidence>
<feature type="domain" description="Disease resistance protein winged helix" evidence="10">
    <location>
        <begin position="538"/>
        <end position="608"/>
    </location>
</feature>